<keyword evidence="3" id="KW-0677">Repeat</keyword>
<dbReference type="InterPro" id="IPR050328">
    <property type="entry name" value="Dev_Immune_Receptor"/>
</dbReference>
<dbReference type="PROSITE" id="PS51450">
    <property type="entry name" value="LRR"/>
    <property type="match status" value="5"/>
</dbReference>
<keyword evidence="6" id="KW-1185">Reference proteome</keyword>
<evidence type="ECO:0000256" key="4">
    <source>
        <dbReference type="SAM" id="SignalP"/>
    </source>
</evidence>
<dbReference type="InterPro" id="IPR003591">
    <property type="entry name" value="Leu-rich_rpt_typical-subtyp"/>
</dbReference>
<evidence type="ECO:0000256" key="3">
    <source>
        <dbReference type="ARBA" id="ARBA00022737"/>
    </source>
</evidence>
<dbReference type="AlphaFoldDB" id="A0A8K0CFS2"/>
<protein>
    <submittedName>
        <fullName evidence="5">Uncharacterized protein</fullName>
    </submittedName>
</protein>
<dbReference type="SUPFAM" id="SSF52058">
    <property type="entry name" value="L domain-like"/>
    <property type="match status" value="2"/>
</dbReference>
<dbReference type="GO" id="GO:0005615">
    <property type="term" value="C:extracellular space"/>
    <property type="evidence" value="ECO:0007669"/>
    <property type="project" value="TreeGrafter"/>
</dbReference>
<proteinExistence type="predicted"/>
<name>A0A8K0CFS2_IGNLU</name>
<dbReference type="OrthoDB" id="266138at2759"/>
<sequence>MLVFNKIIVHIIVVLLLFKSLHAQECNVSNGKDLTCKNIKLEADDHLPLKNTTSKLEKVIFNDCSIPTIHENAFLPVHTVTEIDLSYVHLRFLEEGTFNGLENLEVLDLNNNNIRKIQFGIFNSLTKLRKLNIHYNEINEIEEQSFANMVKLETLRVGWNKLRIIPKNVFKDLPNLKHLFFNNNLISRLPAGTLTNLPQLLQLNVEDNGLTTIEYGSITNITNLQHLQAENNKLSIIHESIFYGLTKITDLHINNNTLIKLDIDKLLSYTPNLKNIELNNNNWTCDSLFNMITQLQHKHVTILDNNTEFSSNVMGIACKAENDKLEAQSRVSSEGCEKNGETWTCRNIYLETDKKLPISDIYLSVKNIKFENCVVPTIPTGVFNSLQNIIDIDLERNEIETIMPGALDELKLLNRLHLRSNKITEIKVKTLNSLVNLKELNLHFNQISKLENECFSNMTRVELLRLGWNKLEYISENIFLGLKSLKHLFLNNNRITRLAVGSFRNLPSLYQLDIEHNLLTSLEFGTISKCDSLNILALSFNNLTNVNENIFYGFGNLHTLKISNNNISSLDVQKLLTYTPNLQKMSLNNNSWLCNSLAFNIQTLRLLNITITDNDTEIVTNFQGIKCIVSKEITTENVDILSRLEKILNDKLLNSSSLQALEGKSEKSLGGGDTTTMVAMEKDASMSLRKTEKAVGISRSHLTTKNF</sequence>
<evidence type="ECO:0000256" key="2">
    <source>
        <dbReference type="ARBA" id="ARBA00022729"/>
    </source>
</evidence>
<dbReference type="PANTHER" id="PTHR24373:SF275">
    <property type="entry name" value="TIR DOMAIN-CONTAINING PROTEIN"/>
    <property type="match status" value="1"/>
</dbReference>
<dbReference type="Gene3D" id="3.80.10.10">
    <property type="entry name" value="Ribonuclease Inhibitor"/>
    <property type="match status" value="4"/>
</dbReference>
<gene>
    <name evidence="5" type="ORF">ILUMI_21359</name>
</gene>
<evidence type="ECO:0000256" key="1">
    <source>
        <dbReference type="ARBA" id="ARBA00022614"/>
    </source>
</evidence>
<feature type="chain" id="PRO_5035480882" evidence="4">
    <location>
        <begin position="24"/>
        <end position="707"/>
    </location>
</feature>
<feature type="signal peptide" evidence="4">
    <location>
        <begin position="1"/>
        <end position="23"/>
    </location>
</feature>
<dbReference type="Pfam" id="PF12799">
    <property type="entry name" value="LRR_4"/>
    <property type="match status" value="1"/>
</dbReference>
<dbReference type="Pfam" id="PF13855">
    <property type="entry name" value="LRR_8"/>
    <property type="match status" value="3"/>
</dbReference>
<evidence type="ECO:0000313" key="5">
    <source>
        <dbReference type="EMBL" id="KAF2884826.1"/>
    </source>
</evidence>
<dbReference type="PANTHER" id="PTHR24373">
    <property type="entry name" value="SLIT RELATED LEUCINE-RICH REPEAT NEURONAL PROTEIN"/>
    <property type="match status" value="1"/>
</dbReference>
<dbReference type="InterPro" id="IPR001611">
    <property type="entry name" value="Leu-rich_rpt"/>
</dbReference>
<dbReference type="SMART" id="SM00369">
    <property type="entry name" value="LRR_TYP"/>
    <property type="match status" value="15"/>
</dbReference>
<dbReference type="FunFam" id="3.80.10.10:FF:001164">
    <property type="entry name" value="GH01279p"/>
    <property type="match status" value="2"/>
</dbReference>
<dbReference type="InterPro" id="IPR025875">
    <property type="entry name" value="Leu-rich_rpt_4"/>
</dbReference>
<keyword evidence="2 4" id="KW-0732">Signal</keyword>
<keyword evidence="1" id="KW-0433">Leucine-rich repeat</keyword>
<dbReference type="SMART" id="SM00365">
    <property type="entry name" value="LRR_SD22"/>
    <property type="match status" value="6"/>
</dbReference>
<dbReference type="EMBL" id="VTPC01090128">
    <property type="protein sequence ID" value="KAF2884826.1"/>
    <property type="molecule type" value="Genomic_DNA"/>
</dbReference>
<dbReference type="InterPro" id="IPR032675">
    <property type="entry name" value="LRR_dom_sf"/>
</dbReference>
<organism evidence="5 6">
    <name type="scientific">Ignelater luminosus</name>
    <name type="common">Cucubano</name>
    <name type="synonym">Pyrophorus luminosus</name>
    <dbReference type="NCBI Taxonomy" id="2038154"/>
    <lineage>
        <taxon>Eukaryota</taxon>
        <taxon>Metazoa</taxon>
        <taxon>Ecdysozoa</taxon>
        <taxon>Arthropoda</taxon>
        <taxon>Hexapoda</taxon>
        <taxon>Insecta</taxon>
        <taxon>Pterygota</taxon>
        <taxon>Neoptera</taxon>
        <taxon>Endopterygota</taxon>
        <taxon>Coleoptera</taxon>
        <taxon>Polyphaga</taxon>
        <taxon>Elateriformia</taxon>
        <taxon>Elateroidea</taxon>
        <taxon>Elateridae</taxon>
        <taxon>Agrypninae</taxon>
        <taxon>Pyrophorini</taxon>
        <taxon>Ignelater</taxon>
    </lineage>
</organism>
<dbReference type="Proteomes" id="UP000801492">
    <property type="component" value="Unassembled WGS sequence"/>
</dbReference>
<reference evidence="5" key="1">
    <citation type="submission" date="2019-08" db="EMBL/GenBank/DDBJ databases">
        <title>The genome of the North American firefly Photinus pyralis.</title>
        <authorList>
            <consortium name="Photinus pyralis genome working group"/>
            <person name="Fallon T.R."/>
            <person name="Sander Lower S.E."/>
            <person name="Weng J.-K."/>
        </authorList>
    </citation>
    <scope>NUCLEOTIDE SEQUENCE</scope>
    <source>
        <strain evidence="5">TRF0915ILg1</strain>
        <tissue evidence="5">Whole body</tissue>
    </source>
</reference>
<evidence type="ECO:0000313" key="6">
    <source>
        <dbReference type="Proteomes" id="UP000801492"/>
    </source>
</evidence>
<dbReference type="GO" id="GO:0031012">
    <property type="term" value="C:extracellular matrix"/>
    <property type="evidence" value="ECO:0007669"/>
    <property type="project" value="TreeGrafter"/>
</dbReference>
<accession>A0A8K0CFS2</accession>
<comment type="caution">
    <text evidence="5">The sequence shown here is derived from an EMBL/GenBank/DDBJ whole genome shotgun (WGS) entry which is preliminary data.</text>
</comment>